<proteinExistence type="predicted"/>
<dbReference type="EMBL" id="CM056741">
    <property type="protein sequence ID" value="KAJ8687262.1"/>
    <property type="molecule type" value="Genomic_DNA"/>
</dbReference>
<evidence type="ECO:0000313" key="1">
    <source>
        <dbReference type="EMBL" id="KAJ8687262.1"/>
    </source>
</evidence>
<gene>
    <name evidence="1" type="ORF">QAD02_023056</name>
</gene>
<reference evidence="1" key="1">
    <citation type="submission" date="2023-04" db="EMBL/GenBank/DDBJ databases">
        <title>A chromosome-level genome assembly of the parasitoid wasp Eretmocerus hayati.</title>
        <authorList>
            <person name="Zhong Y."/>
            <person name="Liu S."/>
            <person name="Liu Y."/>
        </authorList>
    </citation>
    <scope>NUCLEOTIDE SEQUENCE</scope>
    <source>
        <strain evidence="1">ZJU_SS_LIU_2023</strain>
    </source>
</reference>
<organism evidence="1 2">
    <name type="scientific">Eretmocerus hayati</name>
    <dbReference type="NCBI Taxonomy" id="131215"/>
    <lineage>
        <taxon>Eukaryota</taxon>
        <taxon>Metazoa</taxon>
        <taxon>Ecdysozoa</taxon>
        <taxon>Arthropoda</taxon>
        <taxon>Hexapoda</taxon>
        <taxon>Insecta</taxon>
        <taxon>Pterygota</taxon>
        <taxon>Neoptera</taxon>
        <taxon>Endopterygota</taxon>
        <taxon>Hymenoptera</taxon>
        <taxon>Apocrita</taxon>
        <taxon>Proctotrupomorpha</taxon>
        <taxon>Chalcidoidea</taxon>
        <taxon>Aphelinidae</taxon>
        <taxon>Aphelininae</taxon>
        <taxon>Eretmocerus</taxon>
    </lineage>
</organism>
<comment type="caution">
    <text evidence="1">The sequence shown here is derived from an EMBL/GenBank/DDBJ whole genome shotgun (WGS) entry which is preliminary data.</text>
</comment>
<sequence length="441" mass="46475">MKETTTTTTTMDSGGGVEETDLDVGSASDEMETIDLKVRSNPKPFSIDSIIGDQHEQRVALDCARPKLSVMKNERSRSHEDVEEDDLRPHRDFLYPPHCFATGPTGIPGFPVPLQSLYNAWLQPMRMYGATAAPNGPCLPPSLHLASYPPVHQQPQHLPHHPSLSQLQGSTSPAARLLASSGNFTDDSEDDGSLSPVHDLSKSQHGGSESGPGDNSDDESPSASGVSGTSATSPNSGSHPGGTGSGGSGGSSGSSSSKARRRRTAFTSEQLLELEREFHAKKYLSLTERSHIAHALKLSEVQVKIWFQNRRAKWKRVKAGLTGGGSGASSGNGTGNSGSRNNGGSQGGAARIVVPIPVHVSRLAVRSQHHHMEKCPQQHQRTGSGVQQQGLNLSSNGRLASSPLQLLQPSAEALALTSPGRPRAFSIPQPSAAAAAASSTR</sequence>
<dbReference type="Proteomes" id="UP001239111">
    <property type="component" value="Chromosome 1"/>
</dbReference>
<protein>
    <submittedName>
        <fullName evidence="1">Uncharacterized protein</fullName>
    </submittedName>
</protein>
<keyword evidence="2" id="KW-1185">Reference proteome</keyword>
<evidence type="ECO:0000313" key="2">
    <source>
        <dbReference type="Proteomes" id="UP001239111"/>
    </source>
</evidence>
<name>A0ACC2PUY0_9HYME</name>
<accession>A0ACC2PUY0</accession>